<protein>
    <recommendedName>
        <fullName evidence="6">HTH-type transcriptional regulator TtuA</fullName>
    </recommendedName>
    <alternativeName>
        <fullName evidence="7">Tartrate utilization transcriptional regulator</fullName>
    </alternativeName>
</protein>
<dbReference type="Pfam" id="PF03466">
    <property type="entry name" value="LysR_substrate"/>
    <property type="match status" value="1"/>
</dbReference>
<dbReference type="InterPro" id="IPR000847">
    <property type="entry name" value="LysR_HTH_N"/>
</dbReference>
<comment type="similarity">
    <text evidence="1">Belongs to the LysR transcriptional regulatory family.</text>
</comment>
<dbReference type="Pfam" id="PF00126">
    <property type="entry name" value="HTH_1"/>
    <property type="match status" value="1"/>
</dbReference>
<dbReference type="EMBL" id="LSRP01000081">
    <property type="protein sequence ID" value="OJF97638.1"/>
    <property type="molecule type" value="Genomic_DNA"/>
</dbReference>
<keyword evidence="4" id="KW-0804">Transcription</keyword>
<dbReference type="SUPFAM" id="SSF53850">
    <property type="entry name" value="Periplasmic binding protein-like II"/>
    <property type="match status" value="1"/>
</dbReference>
<dbReference type="InterPro" id="IPR058163">
    <property type="entry name" value="LysR-type_TF_proteobact-type"/>
</dbReference>
<dbReference type="InterPro" id="IPR005119">
    <property type="entry name" value="LysR_subst-bd"/>
</dbReference>
<feature type="domain" description="HTH lysR-type" evidence="8">
    <location>
        <begin position="17"/>
        <end position="74"/>
    </location>
</feature>
<dbReference type="GO" id="GO:0043565">
    <property type="term" value="F:sequence-specific DNA binding"/>
    <property type="evidence" value="ECO:0007669"/>
    <property type="project" value="TreeGrafter"/>
</dbReference>
<dbReference type="GO" id="GO:0006351">
    <property type="term" value="P:DNA-templated transcription"/>
    <property type="evidence" value="ECO:0007669"/>
    <property type="project" value="TreeGrafter"/>
</dbReference>
<sequence length="316" mass="34915">MDTNEQHAEVFRTVSALSPAELTAFVAVAQFGGFRAAARRCNLSPSALSHSVANLETRLNVQLFHRSTRNVSLTDAGRRFFARLGPALDEIAKATEELGDFNATPSGKIRINSDATAAEQVLRPLLLKFMAAFPDVQVEIVSERRLVDIAEHGFDCGIRSSEIVSEDMIAVPIGATQQHVVIAAPSYLDGLPALRSPADLSAHRCIQLRMPSGRLYRWEFEHRGEAIVVETKGGLVFDNSRLILAAAMDGYGFGYLTRWMAGPAIDAGLLVQILQDWTPPYPGLCLYYPRHRYLSAAMRAFVAYLREQAQQIRTRV</sequence>
<dbReference type="SUPFAM" id="SSF46785">
    <property type="entry name" value="Winged helix' DNA-binding domain"/>
    <property type="match status" value="1"/>
</dbReference>
<comment type="caution">
    <text evidence="9">The sequence shown here is derived from an EMBL/GenBank/DDBJ whole genome shotgun (WGS) entry which is preliminary data.</text>
</comment>
<evidence type="ECO:0000313" key="9">
    <source>
        <dbReference type="EMBL" id="OJF97638.1"/>
    </source>
</evidence>
<dbReference type="RefSeq" id="WP_071832886.1">
    <property type="nucleotide sequence ID" value="NZ_LSRP01000081.1"/>
</dbReference>
<dbReference type="Proteomes" id="UP000182661">
    <property type="component" value="Unassembled WGS sequence"/>
</dbReference>
<dbReference type="FunFam" id="1.10.10.10:FF:000001">
    <property type="entry name" value="LysR family transcriptional regulator"/>
    <property type="match status" value="1"/>
</dbReference>
<evidence type="ECO:0000256" key="3">
    <source>
        <dbReference type="ARBA" id="ARBA00023125"/>
    </source>
</evidence>
<evidence type="ECO:0000313" key="10">
    <source>
        <dbReference type="Proteomes" id="UP000182661"/>
    </source>
</evidence>
<organism evidence="9 10">
    <name type="scientific">Pararhizobium antarcticum</name>
    <dbReference type="NCBI Taxonomy" id="1798805"/>
    <lineage>
        <taxon>Bacteria</taxon>
        <taxon>Pseudomonadati</taxon>
        <taxon>Pseudomonadota</taxon>
        <taxon>Alphaproteobacteria</taxon>
        <taxon>Hyphomicrobiales</taxon>
        <taxon>Rhizobiaceae</taxon>
        <taxon>Rhizobium/Agrobacterium group</taxon>
        <taxon>Pararhizobium</taxon>
    </lineage>
</organism>
<keyword evidence="10" id="KW-1185">Reference proteome</keyword>
<dbReference type="GO" id="GO:0003700">
    <property type="term" value="F:DNA-binding transcription factor activity"/>
    <property type="evidence" value="ECO:0007669"/>
    <property type="project" value="InterPro"/>
</dbReference>
<accession>A0A657LSZ5</accession>
<evidence type="ECO:0000256" key="4">
    <source>
        <dbReference type="ARBA" id="ARBA00023163"/>
    </source>
</evidence>
<dbReference type="InterPro" id="IPR036388">
    <property type="entry name" value="WH-like_DNA-bd_sf"/>
</dbReference>
<dbReference type="OrthoDB" id="9813056at2"/>
<dbReference type="Gene3D" id="1.10.10.10">
    <property type="entry name" value="Winged helix-like DNA-binding domain superfamily/Winged helix DNA-binding domain"/>
    <property type="match status" value="1"/>
</dbReference>
<evidence type="ECO:0000256" key="1">
    <source>
        <dbReference type="ARBA" id="ARBA00009437"/>
    </source>
</evidence>
<dbReference type="PROSITE" id="PS50931">
    <property type="entry name" value="HTH_LYSR"/>
    <property type="match status" value="1"/>
</dbReference>
<dbReference type="AlphaFoldDB" id="A0A657LSZ5"/>
<gene>
    <name evidence="9" type="ORF">AX760_16250</name>
</gene>
<proteinExistence type="inferred from homology"/>
<dbReference type="PANTHER" id="PTHR30537:SF1">
    <property type="entry name" value="HTH-TYPE TRANSCRIPTIONAL REGULATOR PGRR"/>
    <property type="match status" value="1"/>
</dbReference>
<name>A0A657LSZ5_9HYPH</name>
<evidence type="ECO:0000256" key="6">
    <source>
        <dbReference type="ARBA" id="ARBA00067332"/>
    </source>
</evidence>
<evidence type="ECO:0000256" key="5">
    <source>
        <dbReference type="ARBA" id="ARBA00054626"/>
    </source>
</evidence>
<dbReference type="PANTHER" id="PTHR30537">
    <property type="entry name" value="HTH-TYPE TRANSCRIPTIONAL REGULATOR"/>
    <property type="match status" value="1"/>
</dbReference>
<comment type="function">
    <text evidence="5">Transcriptional regulator of the ttuABCDE tartrate utilization operon.</text>
</comment>
<keyword evidence="3" id="KW-0238">DNA-binding</keyword>
<evidence type="ECO:0000256" key="2">
    <source>
        <dbReference type="ARBA" id="ARBA00023015"/>
    </source>
</evidence>
<evidence type="ECO:0000259" key="8">
    <source>
        <dbReference type="PROSITE" id="PS50931"/>
    </source>
</evidence>
<evidence type="ECO:0000256" key="7">
    <source>
        <dbReference type="ARBA" id="ARBA00083243"/>
    </source>
</evidence>
<keyword evidence="2" id="KW-0805">Transcription regulation</keyword>
<reference evidence="9 10" key="1">
    <citation type="submission" date="2016-02" db="EMBL/GenBank/DDBJ databases">
        <title>Genome sequencing of a beta-galactosidase producing bacteria Rhizobium sp. 59.</title>
        <authorList>
            <person name="Wang D."/>
            <person name="Kot W."/>
            <person name="Qin Y."/>
            <person name="Hansen L."/>
            <person name="Naqvi K."/>
            <person name="Rensing C."/>
        </authorList>
    </citation>
    <scope>NUCLEOTIDE SEQUENCE [LARGE SCALE GENOMIC DNA]</scope>
    <source>
        <strain evidence="9 10">59</strain>
    </source>
</reference>
<dbReference type="Gene3D" id="3.40.190.290">
    <property type="match status" value="1"/>
</dbReference>
<dbReference type="InterPro" id="IPR036390">
    <property type="entry name" value="WH_DNA-bd_sf"/>
</dbReference>